<dbReference type="RefSeq" id="WP_212998074.1">
    <property type="nucleotide sequence ID" value="NZ_BAAATW010000007.1"/>
</dbReference>
<reference evidence="2" key="1">
    <citation type="submission" date="2021-03" db="EMBL/GenBank/DDBJ databases">
        <title>Whole genome shotgun sequence of Actinoplanes consettensis NBRC 14913.</title>
        <authorList>
            <person name="Komaki H."/>
            <person name="Tamura T."/>
        </authorList>
    </citation>
    <scope>NUCLEOTIDE SEQUENCE</scope>
    <source>
        <strain evidence="2">NBRC 14913</strain>
    </source>
</reference>
<evidence type="ECO:0000313" key="2">
    <source>
        <dbReference type="EMBL" id="GIM72958.1"/>
    </source>
</evidence>
<keyword evidence="3" id="KW-1185">Reference proteome</keyword>
<accession>A0A919VXP4</accession>
<comment type="caution">
    <text evidence="2">The sequence shown here is derived from an EMBL/GenBank/DDBJ whole genome shotgun (WGS) entry which is preliminary data.</text>
</comment>
<dbReference type="EMBL" id="BOQP01000016">
    <property type="protein sequence ID" value="GIM72958.1"/>
    <property type="molecule type" value="Genomic_DNA"/>
</dbReference>
<dbReference type="GO" id="GO:0050135">
    <property type="term" value="F:NADP+ nucleosidase activity"/>
    <property type="evidence" value="ECO:0007669"/>
    <property type="project" value="InterPro"/>
</dbReference>
<dbReference type="AlphaFoldDB" id="A0A919VXP4"/>
<evidence type="ECO:0000313" key="3">
    <source>
        <dbReference type="Proteomes" id="UP000680865"/>
    </source>
</evidence>
<proteinExistence type="predicted"/>
<dbReference type="Pfam" id="PF10137">
    <property type="entry name" value="CAP12-PCTIR_TIR"/>
    <property type="match status" value="1"/>
</dbReference>
<gene>
    <name evidence="2" type="ORF">Aco04nite_32880</name>
</gene>
<dbReference type="Proteomes" id="UP000680865">
    <property type="component" value="Unassembled WGS sequence"/>
</dbReference>
<organism evidence="2 3">
    <name type="scientific">Winogradskya consettensis</name>
    <dbReference type="NCBI Taxonomy" id="113560"/>
    <lineage>
        <taxon>Bacteria</taxon>
        <taxon>Bacillati</taxon>
        <taxon>Actinomycetota</taxon>
        <taxon>Actinomycetes</taxon>
        <taxon>Micromonosporales</taxon>
        <taxon>Micromonosporaceae</taxon>
        <taxon>Winogradskya</taxon>
    </lineage>
</organism>
<feature type="domain" description="CD-NTase-associated protein 12/Pycsar effector protein TIR" evidence="1">
    <location>
        <begin position="14"/>
        <end position="142"/>
    </location>
</feature>
<evidence type="ECO:0000259" key="1">
    <source>
        <dbReference type="Pfam" id="PF10137"/>
    </source>
</evidence>
<dbReference type="InterPro" id="IPR019302">
    <property type="entry name" value="CAP12/PCTIR_TIR_dom"/>
</dbReference>
<sequence length="407" mass="44332">MSDAARESTPDVVAVVYGRDIPAKDAIEALITDLGLTPLSFEEALLRTETGLPNTIAAVRELFADVRAVIVIFTPDDLAVTHPLLVQDGSRLADSRYSGQPRQNVLIETGMAIAHLPDRTIFARIGAVRQASNLDGLTVVDLGARGAVPRLARLLRRAGCTIADDRIDGAKIPGIDEIVARAEARVSEPVYSDRGVSIFEAARVAGLRDIEHRKGSLTALPPDEFYARADKELAISGVTASSSFQILDKTLLQLLRRADPVAVKVLILDPGTPDMQRLSTCEGRDLTIDVRAVYQAIRRGGFSAFPTFEMRLAPFMYPFTGVMIDGDIDAPPTGIPEDPDDSSSFRPDAEIRVQPGGYYTTQHLGPVLQFSRMEENGPFNHFASDFRRQWAHSKPIGIDALEDVFNG</sequence>
<name>A0A919VXP4_9ACTN</name>
<protein>
    <recommendedName>
        <fullName evidence="1">CD-NTase-associated protein 12/Pycsar effector protein TIR domain-containing protein</fullName>
    </recommendedName>
</protein>